<organism evidence="1 2">
    <name type="scientific">Camelina sativa</name>
    <name type="common">False flax</name>
    <name type="synonym">Myagrum sativum</name>
    <dbReference type="NCBI Taxonomy" id="90675"/>
    <lineage>
        <taxon>Eukaryota</taxon>
        <taxon>Viridiplantae</taxon>
        <taxon>Streptophyta</taxon>
        <taxon>Embryophyta</taxon>
        <taxon>Tracheophyta</taxon>
        <taxon>Spermatophyta</taxon>
        <taxon>Magnoliopsida</taxon>
        <taxon>eudicotyledons</taxon>
        <taxon>Gunneridae</taxon>
        <taxon>Pentapetalae</taxon>
        <taxon>rosids</taxon>
        <taxon>malvids</taxon>
        <taxon>Brassicales</taxon>
        <taxon>Brassicaceae</taxon>
        <taxon>Camelineae</taxon>
        <taxon>Camelina</taxon>
    </lineage>
</organism>
<evidence type="ECO:0000313" key="2">
    <source>
        <dbReference type="RefSeq" id="XP_019092059.1"/>
    </source>
</evidence>
<keyword evidence="1" id="KW-1185">Reference proteome</keyword>
<protein>
    <submittedName>
        <fullName evidence="2">Uncharacterized protein LOC104746646 isoform X1</fullName>
    </submittedName>
</protein>
<accession>A0ABM1QZ71</accession>
<name>A0ABM1QZ71_CAMSA</name>
<proteinExistence type="predicted"/>
<reference evidence="2" key="2">
    <citation type="submission" date="2025-08" db="UniProtKB">
        <authorList>
            <consortium name="RefSeq"/>
        </authorList>
    </citation>
    <scope>IDENTIFICATION</scope>
    <source>
        <tissue evidence="2">Leaf</tissue>
    </source>
</reference>
<reference evidence="1" key="1">
    <citation type="journal article" date="2014" name="Nat. Commun.">
        <title>The emerging biofuel crop Camelina sativa retains a highly undifferentiated hexaploid genome structure.</title>
        <authorList>
            <person name="Kagale S."/>
            <person name="Koh C."/>
            <person name="Nixon J."/>
            <person name="Bollina V."/>
            <person name="Clarke W.E."/>
            <person name="Tuteja R."/>
            <person name="Spillane C."/>
            <person name="Robinson S.J."/>
            <person name="Links M.G."/>
            <person name="Clarke C."/>
            <person name="Higgins E.E."/>
            <person name="Huebert T."/>
            <person name="Sharpe A.G."/>
            <person name="Parkin I.A."/>
        </authorList>
    </citation>
    <scope>NUCLEOTIDE SEQUENCE [LARGE SCALE GENOMIC DNA]</scope>
    <source>
        <strain evidence="1">cv. DH55</strain>
    </source>
</reference>
<dbReference type="Proteomes" id="UP000694864">
    <property type="component" value="Chromosome 15"/>
</dbReference>
<sequence>MLVSTDLDKKEYQIHTVAEEKVNHPLGQYIEHLEGKKYEMVSTDFSSSVDHWLTKVSQEPSTTLIKSSNEADLSFSQETDRVWEPGGLPTEFELWDCRENESRSDQASDHIVRFSFPQVLVFDSGHIRKYRLQSHAGTNLIEFRIGHGGNMFITPKMLVHDKVMVVLAQRLTSLQIPRLSLANHVWKPGGVLTELDKWKELESYLWIVYGKNLEVDQKMHSRLVYDVKKDTKFDHSYRALNLQVCCCVGDMKNKKLRNVEAVDHYETTRSPDLIYGIILLEIKPHVLFTSTDIYFLWSLQEERKHNNEAPFDDITFLRGEAMIDEDIWLHLKFEFMFICESLTQPPDSNGNGAIGLISETVRVVLMGILSKAANKVEALGKE</sequence>
<dbReference type="GeneID" id="104746646"/>
<dbReference type="RefSeq" id="XP_019092059.1">
    <property type="nucleotide sequence ID" value="XM_019236514.1"/>
</dbReference>
<evidence type="ECO:0000313" key="1">
    <source>
        <dbReference type="Proteomes" id="UP000694864"/>
    </source>
</evidence>
<gene>
    <name evidence="2" type="primary">LOC104746646</name>
</gene>